<organism evidence="2 3">
    <name type="scientific">Candidatus Magnetobacterium bavaricum</name>
    <dbReference type="NCBI Taxonomy" id="29290"/>
    <lineage>
        <taxon>Bacteria</taxon>
        <taxon>Pseudomonadati</taxon>
        <taxon>Nitrospirota</taxon>
        <taxon>Thermodesulfovibrionia</taxon>
        <taxon>Thermodesulfovibrionales</taxon>
        <taxon>Candidatus Magnetobacteriaceae</taxon>
        <taxon>Candidatus Magnetobacterium</taxon>
    </lineage>
</organism>
<sequence>MKRYGFRVMLLAIFVMCCTSALYAHDYWIEGSGNDFVLVYGHGSSRMAMDPSKVKGIRALDVADAEIAVSKELKGNALALRTKERPSLLEVEIDNGYWSKTVYGWKNLPRRKAEKVVASNRSLFYAKSVIVWSNTAQSPVESGLDISPLKDPLVMKSGDVLPLRVTYNGKPVASAALEGQSHNILATTDSDGVAMVKLSRGGMVIAVDHKERLNNDPDADYLSITATLSFEVPR</sequence>
<protein>
    <submittedName>
        <fullName evidence="2">Nickel uptake transporter family protein</fullName>
    </submittedName>
</protein>
<evidence type="ECO:0000313" key="2">
    <source>
        <dbReference type="EMBL" id="KJU83216.1"/>
    </source>
</evidence>
<feature type="chain" id="PRO_5002461138" evidence="1">
    <location>
        <begin position="25"/>
        <end position="234"/>
    </location>
</feature>
<accession>A0A0F3GMT5</accession>
<keyword evidence="1" id="KW-0732">Signal</keyword>
<keyword evidence="3" id="KW-1185">Reference proteome</keyword>
<proteinExistence type="predicted"/>
<name>A0A0F3GMT5_9BACT</name>
<comment type="caution">
    <text evidence="2">The sequence shown here is derived from an EMBL/GenBank/DDBJ whole genome shotgun (WGS) entry which is preliminary data.</text>
</comment>
<dbReference type="AlphaFoldDB" id="A0A0F3GMT5"/>
<dbReference type="InterPro" id="IPR019613">
    <property type="entry name" value="DUF4198"/>
</dbReference>
<evidence type="ECO:0000256" key="1">
    <source>
        <dbReference type="SAM" id="SignalP"/>
    </source>
</evidence>
<dbReference type="EMBL" id="LACI01001985">
    <property type="protein sequence ID" value="KJU83216.1"/>
    <property type="molecule type" value="Genomic_DNA"/>
</dbReference>
<dbReference type="Pfam" id="PF10670">
    <property type="entry name" value="DUF4198"/>
    <property type="match status" value="1"/>
</dbReference>
<gene>
    <name evidence="2" type="ORF">MBAV_004589</name>
</gene>
<dbReference type="Proteomes" id="UP000033423">
    <property type="component" value="Unassembled WGS sequence"/>
</dbReference>
<reference evidence="2 3" key="1">
    <citation type="submission" date="2015-02" db="EMBL/GenBank/DDBJ databases">
        <title>Single-cell genomics of uncultivated deep-branching MTB reveals a conserved set of magnetosome genes.</title>
        <authorList>
            <person name="Kolinko S."/>
            <person name="Richter M."/>
            <person name="Glockner F.O."/>
            <person name="Brachmann A."/>
            <person name="Schuler D."/>
        </authorList>
    </citation>
    <scope>NUCLEOTIDE SEQUENCE [LARGE SCALE GENOMIC DNA]</scope>
    <source>
        <strain evidence="2">TM-1</strain>
    </source>
</reference>
<evidence type="ECO:0000313" key="3">
    <source>
        <dbReference type="Proteomes" id="UP000033423"/>
    </source>
</evidence>
<feature type="signal peptide" evidence="1">
    <location>
        <begin position="1"/>
        <end position="24"/>
    </location>
</feature>